<dbReference type="InterPro" id="IPR051321">
    <property type="entry name" value="PHA/PHB_synthase"/>
</dbReference>
<keyword evidence="4" id="KW-1185">Reference proteome</keyword>
<dbReference type="SUPFAM" id="SSF53474">
    <property type="entry name" value="alpha/beta-Hydrolases"/>
    <property type="match status" value="1"/>
</dbReference>
<dbReference type="KEGG" id="bbae:FRD01_08985"/>
<evidence type="ECO:0000313" key="4">
    <source>
        <dbReference type="Proteomes" id="UP000321595"/>
    </source>
</evidence>
<evidence type="ECO:0000259" key="2">
    <source>
        <dbReference type="Pfam" id="PF00561"/>
    </source>
</evidence>
<evidence type="ECO:0000256" key="1">
    <source>
        <dbReference type="SAM" id="MobiDB-lite"/>
    </source>
</evidence>
<protein>
    <submittedName>
        <fullName evidence="3">Alpha/beta fold hydrolase</fullName>
    </submittedName>
</protein>
<feature type="region of interest" description="Disordered" evidence="1">
    <location>
        <begin position="320"/>
        <end position="362"/>
    </location>
</feature>
<dbReference type="PANTHER" id="PTHR36837:SF5">
    <property type="entry name" value="POLY-3-HYDROXYBUTYRATE SYNTHASE"/>
    <property type="match status" value="1"/>
</dbReference>
<name>A0A5B8XNY5_9DELT</name>
<dbReference type="PANTHER" id="PTHR36837">
    <property type="entry name" value="POLY(3-HYDROXYALKANOATE) POLYMERASE SUBUNIT PHAC"/>
    <property type="match status" value="1"/>
</dbReference>
<keyword evidence="3" id="KW-0378">Hydrolase</keyword>
<sequence length="362" mass="39742">MSIAPTPRDVVMRDGTAELTRFRPVVANPGPVVLLVPSLINRWYVIDLHEEASLVKACVEAGLDTYCLDWGVPRDEDRYLNWDDVLARLGRAFRKVLRVTGEDKIGVLGYCMGGTLTGIYTALNPEHVASFVNLAGPFDFEHAGVLGEMTDPRWFDPEVIAQAGNVAPQQMQSGFVSMRPTSQISKWVSFANKAHDPVFRDSFEALDTWASDNIPFPGAAYVTYIKELYQENKLVKGEHWVHGKRVDLSQITCPTLTIATSSDHICPPLAAQGLHDSVGAEDKRMVTVKGGHVGAVVGSRAKTDLYPIITDFFLETLEKSPKKSRVALVDEPPKDPAPESVEVAEDAQKTSKASPKRRGGKS</sequence>
<dbReference type="GO" id="GO:0016787">
    <property type="term" value="F:hydrolase activity"/>
    <property type="evidence" value="ECO:0007669"/>
    <property type="project" value="UniProtKB-KW"/>
</dbReference>
<proteinExistence type="predicted"/>
<dbReference type="Gene3D" id="3.40.50.1820">
    <property type="entry name" value="alpha/beta hydrolase"/>
    <property type="match status" value="1"/>
</dbReference>
<organism evidence="3 4">
    <name type="scientific">Microvenator marinus</name>
    <dbReference type="NCBI Taxonomy" id="2600177"/>
    <lineage>
        <taxon>Bacteria</taxon>
        <taxon>Deltaproteobacteria</taxon>
        <taxon>Bradymonadales</taxon>
        <taxon>Microvenatoraceae</taxon>
        <taxon>Microvenator</taxon>
    </lineage>
</organism>
<accession>A0A5B8XNY5</accession>
<reference evidence="3 4" key="1">
    <citation type="submission" date="2019-08" db="EMBL/GenBank/DDBJ databases">
        <authorList>
            <person name="Liang Q."/>
        </authorList>
    </citation>
    <scope>NUCLEOTIDE SEQUENCE [LARGE SCALE GENOMIC DNA]</scope>
    <source>
        <strain evidence="3 4">V1718</strain>
    </source>
</reference>
<gene>
    <name evidence="3" type="ORF">FRD01_08985</name>
</gene>
<dbReference type="RefSeq" id="WP_146959055.1">
    <property type="nucleotide sequence ID" value="NZ_CP042467.1"/>
</dbReference>
<feature type="domain" description="AB hydrolase-1" evidence="2">
    <location>
        <begin position="31"/>
        <end position="294"/>
    </location>
</feature>
<evidence type="ECO:0000313" key="3">
    <source>
        <dbReference type="EMBL" id="QED27370.1"/>
    </source>
</evidence>
<dbReference type="EMBL" id="CP042467">
    <property type="protein sequence ID" value="QED27370.1"/>
    <property type="molecule type" value="Genomic_DNA"/>
</dbReference>
<dbReference type="InterPro" id="IPR029058">
    <property type="entry name" value="AB_hydrolase_fold"/>
</dbReference>
<dbReference type="InterPro" id="IPR000073">
    <property type="entry name" value="AB_hydrolase_1"/>
</dbReference>
<dbReference type="AlphaFoldDB" id="A0A5B8XNY5"/>
<dbReference type="Pfam" id="PF00561">
    <property type="entry name" value="Abhydrolase_1"/>
    <property type="match status" value="1"/>
</dbReference>
<dbReference type="OrthoDB" id="9767934at2"/>
<dbReference type="Proteomes" id="UP000321595">
    <property type="component" value="Chromosome"/>
</dbReference>